<sequence>MHSNPSIPDRKRNHYGRRLQISEFKRLVTSTFRSHLAQTNLLCANAFELPRIVRTTAVAAFSALRMLSICRARTDAGVGKPDFRARALTELYECVSTPLNAVQTDCTNLRLQESAPPPRSALAVNAAHDILAYALHSRSDVHNRPVKITNFYQSDHNATCKAQTGVNTNAS</sequence>
<comment type="caution">
    <text evidence="1">The sequence shown here is derived from an EMBL/GenBank/DDBJ whole genome shotgun (WGS) entry which is preliminary data.</text>
</comment>
<proteinExistence type="predicted"/>
<name>A0AAD7CRN3_MYCRO</name>
<reference evidence="1" key="1">
    <citation type="submission" date="2023-03" db="EMBL/GenBank/DDBJ databases">
        <title>Massive genome expansion in bonnet fungi (Mycena s.s.) driven by repeated elements and novel gene families across ecological guilds.</title>
        <authorList>
            <consortium name="Lawrence Berkeley National Laboratory"/>
            <person name="Harder C.B."/>
            <person name="Miyauchi S."/>
            <person name="Viragh M."/>
            <person name="Kuo A."/>
            <person name="Thoen E."/>
            <person name="Andreopoulos B."/>
            <person name="Lu D."/>
            <person name="Skrede I."/>
            <person name="Drula E."/>
            <person name="Henrissat B."/>
            <person name="Morin E."/>
            <person name="Kohler A."/>
            <person name="Barry K."/>
            <person name="LaButti K."/>
            <person name="Morin E."/>
            <person name="Salamov A."/>
            <person name="Lipzen A."/>
            <person name="Mereny Z."/>
            <person name="Hegedus B."/>
            <person name="Baldrian P."/>
            <person name="Stursova M."/>
            <person name="Weitz H."/>
            <person name="Taylor A."/>
            <person name="Grigoriev I.V."/>
            <person name="Nagy L.G."/>
            <person name="Martin F."/>
            <person name="Kauserud H."/>
        </authorList>
    </citation>
    <scope>NUCLEOTIDE SEQUENCE</scope>
    <source>
        <strain evidence="1">CBHHK067</strain>
    </source>
</reference>
<evidence type="ECO:0000313" key="2">
    <source>
        <dbReference type="Proteomes" id="UP001221757"/>
    </source>
</evidence>
<dbReference type="AlphaFoldDB" id="A0AAD7CRN3"/>
<gene>
    <name evidence="1" type="ORF">B0H17DRAFT_1212701</name>
</gene>
<dbReference type="Proteomes" id="UP001221757">
    <property type="component" value="Unassembled WGS sequence"/>
</dbReference>
<evidence type="ECO:0000313" key="1">
    <source>
        <dbReference type="EMBL" id="KAJ7659994.1"/>
    </source>
</evidence>
<dbReference type="EMBL" id="JARKIE010000264">
    <property type="protein sequence ID" value="KAJ7659994.1"/>
    <property type="molecule type" value="Genomic_DNA"/>
</dbReference>
<protein>
    <submittedName>
        <fullName evidence="1">Uncharacterized protein</fullName>
    </submittedName>
</protein>
<keyword evidence="2" id="KW-1185">Reference proteome</keyword>
<organism evidence="1 2">
    <name type="scientific">Mycena rosella</name>
    <name type="common">Pink bonnet</name>
    <name type="synonym">Agaricus rosellus</name>
    <dbReference type="NCBI Taxonomy" id="1033263"/>
    <lineage>
        <taxon>Eukaryota</taxon>
        <taxon>Fungi</taxon>
        <taxon>Dikarya</taxon>
        <taxon>Basidiomycota</taxon>
        <taxon>Agaricomycotina</taxon>
        <taxon>Agaricomycetes</taxon>
        <taxon>Agaricomycetidae</taxon>
        <taxon>Agaricales</taxon>
        <taxon>Marasmiineae</taxon>
        <taxon>Mycenaceae</taxon>
        <taxon>Mycena</taxon>
    </lineage>
</organism>
<accession>A0AAD7CRN3</accession>